<dbReference type="NCBIfam" id="TIGR02607">
    <property type="entry name" value="antidote_HigA"/>
    <property type="match status" value="1"/>
</dbReference>
<dbReference type="Pfam" id="PF01381">
    <property type="entry name" value="HTH_3"/>
    <property type="match status" value="1"/>
</dbReference>
<dbReference type="SMART" id="SM00530">
    <property type="entry name" value="HTH_XRE"/>
    <property type="match status" value="1"/>
</dbReference>
<evidence type="ECO:0000313" key="4">
    <source>
        <dbReference type="Proteomes" id="UP000594001"/>
    </source>
</evidence>
<protein>
    <submittedName>
        <fullName evidence="3">Putative HTH-type transcriptional regulator YbaQ</fullName>
    </submittedName>
</protein>
<feature type="domain" description="HTH cro/C1-type" evidence="2">
    <location>
        <begin position="22"/>
        <end position="69"/>
    </location>
</feature>
<dbReference type="GO" id="GO:0003677">
    <property type="term" value="F:DNA binding"/>
    <property type="evidence" value="ECO:0007669"/>
    <property type="project" value="UniProtKB-KW"/>
</dbReference>
<dbReference type="RefSeq" id="WP_350331771.1">
    <property type="nucleotide sequence ID" value="NZ_CP054719.1"/>
</dbReference>
<sequence length="108" mass="12481">MTAYIPPKHPGAILLEKFLIPLGITQLVLSKDVNIPLRRINEICRGKRSMTPETAFRLAIYFQMSPEVWLVMQHRYELELIKQKDAVRLKREVRPFSGVIGDIAACYQ</sequence>
<organism evidence="3 4">
    <name type="scientific">Candidatus Bodocaedibacter vickermanii</name>
    <dbReference type="NCBI Taxonomy" id="2741701"/>
    <lineage>
        <taxon>Bacteria</taxon>
        <taxon>Pseudomonadati</taxon>
        <taxon>Pseudomonadota</taxon>
        <taxon>Alphaproteobacteria</taxon>
        <taxon>Holosporales</taxon>
        <taxon>Candidatus Paracaedibacteraceae</taxon>
        <taxon>Candidatus Bodocaedibacter</taxon>
    </lineage>
</organism>
<dbReference type="EMBL" id="CP054719">
    <property type="protein sequence ID" value="QOL20217.1"/>
    <property type="molecule type" value="Genomic_DNA"/>
</dbReference>
<dbReference type="InterPro" id="IPR010982">
    <property type="entry name" value="Lambda_DNA-bd_dom_sf"/>
</dbReference>
<name>A0A7L9RUD5_9PROT</name>
<dbReference type="CDD" id="cd00093">
    <property type="entry name" value="HTH_XRE"/>
    <property type="match status" value="1"/>
</dbReference>
<dbReference type="PANTHER" id="PTHR36924">
    <property type="entry name" value="ANTITOXIN HIGA-1"/>
    <property type="match status" value="1"/>
</dbReference>
<dbReference type="InterPro" id="IPR001387">
    <property type="entry name" value="Cro/C1-type_HTH"/>
</dbReference>
<proteinExistence type="predicted"/>
<accession>A0A7L9RUD5</accession>
<evidence type="ECO:0000259" key="2">
    <source>
        <dbReference type="PROSITE" id="PS50943"/>
    </source>
</evidence>
<evidence type="ECO:0000313" key="3">
    <source>
        <dbReference type="EMBL" id="QOL20217.1"/>
    </source>
</evidence>
<dbReference type="KEGG" id="pbal:CPBP_01000"/>
<dbReference type="AlphaFoldDB" id="A0A7L9RUD5"/>
<dbReference type="SUPFAM" id="SSF47413">
    <property type="entry name" value="lambda repressor-like DNA-binding domains"/>
    <property type="match status" value="1"/>
</dbReference>
<dbReference type="Gene3D" id="1.10.260.40">
    <property type="entry name" value="lambda repressor-like DNA-binding domains"/>
    <property type="match status" value="1"/>
</dbReference>
<keyword evidence="1" id="KW-0238">DNA-binding</keyword>
<dbReference type="PROSITE" id="PS50943">
    <property type="entry name" value="HTH_CROC1"/>
    <property type="match status" value="1"/>
</dbReference>
<reference evidence="3 4" key="1">
    <citation type="submission" date="2020-06" db="EMBL/GenBank/DDBJ databases">
        <title>The endosymbiont of the kinetoplastid Bodo saltans is a Paracaedibacter-like alpha-proteobacterium possessing a putative toxin-antitoxin system.</title>
        <authorList>
            <person name="Midha S."/>
            <person name="Rigden D.J."/>
            <person name="Siozios S."/>
            <person name="Hurst G.D.D."/>
            <person name="Jackson A.P."/>
        </authorList>
    </citation>
    <scope>NUCLEOTIDE SEQUENCE [LARGE SCALE GENOMIC DNA]</scope>
    <source>
        <strain evidence="3">Lake Konstanz</strain>
    </source>
</reference>
<gene>
    <name evidence="3" type="primary">ybaQ</name>
    <name evidence="3" type="ORF">CPBP_01000</name>
</gene>
<dbReference type="PANTHER" id="PTHR36924:SF1">
    <property type="entry name" value="ANTITOXIN HIGA-1"/>
    <property type="match status" value="1"/>
</dbReference>
<evidence type="ECO:0000256" key="1">
    <source>
        <dbReference type="ARBA" id="ARBA00023125"/>
    </source>
</evidence>
<dbReference type="InterPro" id="IPR013430">
    <property type="entry name" value="Toxin_antidote_HigA"/>
</dbReference>
<keyword evidence="4" id="KW-1185">Reference proteome</keyword>
<dbReference type="Proteomes" id="UP000594001">
    <property type="component" value="Chromosome"/>
</dbReference>